<accession>V2TR80</accession>
<feature type="coiled-coil region" evidence="1">
    <location>
        <begin position="416"/>
        <end position="447"/>
    </location>
</feature>
<comment type="caution">
    <text evidence="2">The sequence shown here is derived from an EMBL/GenBank/DDBJ whole genome shotgun (WGS) entry which is preliminary data.</text>
</comment>
<protein>
    <recommendedName>
        <fullName evidence="4">Chemotaxis protein</fullName>
    </recommendedName>
</protein>
<proteinExistence type="predicted"/>
<dbReference type="eggNOG" id="COG2198">
    <property type="taxonomic scope" value="Bacteria"/>
</dbReference>
<dbReference type="Proteomes" id="UP000023785">
    <property type="component" value="Unassembled WGS sequence"/>
</dbReference>
<evidence type="ECO:0000313" key="2">
    <source>
        <dbReference type="EMBL" id="ESK40551.1"/>
    </source>
</evidence>
<dbReference type="STRING" id="1392540.P256_01006"/>
<dbReference type="HOGENOM" id="CLU_497515_0_0_6"/>
<dbReference type="EMBL" id="AYER01000003">
    <property type="protein sequence ID" value="ESK40551.1"/>
    <property type="molecule type" value="Genomic_DNA"/>
</dbReference>
<keyword evidence="3" id="KW-1185">Reference proteome</keyword>
<dbReference type="OrthoDB" id="6712627at2"/>
<evidence type="ECO:0008006" key="4">
    <source>
        <dbReference type="Google" id="ProtNLM"/>
    </source>
</evidence>
<organism evidence="2 3">
    <name type="scientific">Acinetobacter nectaris CIP 110549</name>
    <dbReference type="NCBI Taxonomy" id="1392540"/>
    <lineage>
        <taxon>Bacteria</taxon>
        <taxon>Pseudomonadati</taxon>
        <taxon>Pseudomonadota</taxon>
        <taxon>Gammaproteobacteria</taxon>
        <taxon>Moraxellales</taxon>
        <taxon>Moraxellaceae</taxon>
        <taxon>Acinetobacter</taxon>
    </lineage>
</organism>
<keyword evidence="1" id="KW-0175">Coiled coil</keyword>
<evidence type="ECO:0000313" key="3">
    <source>
        <dbReference type="Proteomes" id="UP000023785"/>
    </source>
</evidence>
<sequence length="544" mass="61719">MSDQISTSFNPTALLMVKSEIDNSIQQIATLISSLVEDQQVPFGLDDALIQLNQCSKVLYLINQETLGKTIEYSAEAIQQVLQTPNNIKTSEIHLISNALLSVKRYIEFSCLEEKNVPVFLLDQLNQLEHHLKHPITQETAGLETKLSNYPQIDIQVDSVEKSAYTHQLYKICLKQLLLHKTTGINKVALIAVAQQLTTLSVGTPSELYWKFVFEAFNHIEQNFFTASRLRTFIQIEKNIDEFFTAFHTFEPTKTEFANIIRICLGQSSTVAEKLSSQLQYQVISDETLNTLQDKLRAPDYDTITTVAQLLSDEIITVRQEIEFNYKTMDAERFENLQKHLVDIRNTLAVLNLTSIAQTVTTHLDKLQNLEQLHNELATQELMQSLNQALNELGLYIRKNTPNLLQRPVINKNIALDRLDNAYITLAQELKELVESSANQLTDYQAQQDISLLETLPHALEEMAGAALFLFNSPTIYQAFTHCAHFMENALQNTALLSEANIKTILSVCASVDISLEEINNKQPIMFEMFDVALRNSQELQHAA</sequence>
<reference evidence="2 3" key="1">
    <citation type="submission" date="2013-10" db="EMBL/GenBank/DDBJ databases">
        <title>The Genome Sequence of Acinetobacter nectaris CIP 110549.</title>
        <authorList>
            <consortium name="The Broad Institute Genomics Platform"/>
            <consortium name="The Broad Institute Genome Sequencing Center for Infectious Disease"/>
            <person name="Cerqueira G."/>
            <person name="Feldgarden M."/>
            <person name="Courvalin P."/>
            <person name="Grillot-Courvalin C."/>
            <person name="Clermont D."/>
            <person name="Rocha E."/>
            <person name="Yoon E.-J."/>
            <person name="Nemec A."/>
            <person name="Young S.K."/>
            <person name="Zeng Q."/>
            <person name="Gargeya S."/>
            <person name="Fitzgerald M."/>
            <person name="Abouelleil A."/>
            <person name="Alvarado L."/>
            <person name="Berlin A.M."/>
            <person name="Chapman S.B."/>
            <person name="Gainer-Dewar J."/>
            <person name="Goldberg J."/>
            <person name="Gnerre S."/>
            <person name="Griggs A."/>
            <person name="Gujja S."/>
            <person name="Hansen M."/>
            <person name="Howarth C."/>
            <person name="Imamovic A."/>
            <person name="Ireland A."/>
            <person name="Larimer J."/>
            <person name="McCowan C."/>
            <person name="Murphy C."/>
            <person name="Pearson M."/>
            <person name="Poon T.W."/>
            <person name="Priest M."/>
            <person name="Roberts A."/>
            <person name="Saif S."/>
            <person name="Shea T."/>
            <person name="Sykes S."/>
            <person name="Wortman J."/>
            <person name="Nusbaum C."/>
            <person name="Birren B."/>
        </authorList>
    </citation>
    <scope>NUCLEOTIDE SEQUENCE [LARGE SCALE GENOMIC DNA]</scope>
    <source>
        <strain evidence="2 3">CIP 110549</strain>
    </source>
</reference>
<evidence type="ECO:0000256" key="1">
    <source>
        <dbReference type="SAM" id="Coils"/>
    </source>
</evidence>
<name>V2TR80_9GAMM</name>
<gene>
    <name evidence="2" type="ORF">P256_01006</name>
</gene>
<dbReference type="RefSeq" id="WP_023272584.1">
    <property type="nucleotide sequence ID" value="NZ_KI530712.1"/>
</dbReference>
<dbReference type="PATRIC" id="fig|1392540.3.peg.974"/>
<dbReference type="AlphaFoldDB" id="V2TR80"/>